<name>A0A073J751_9BACT</name>
<reference evidence="3 4" key="1">
    <citation type="submission" date="2014-04" db="EMBL/GenBank/DDBJ databases">
        <title>Draft Genome Sequence of Synergistes jonesii.</title>
        <authorList>
            <person name="Coil D.A."/>
            <person name="Eisen J.A."/>
            <person name="Holland-Moritz H.E."/>
        </authorList>
    </citation>
    <scope>NUCLEOTIDE SEQUENCE [LARGE SCALE GENOMIC DNA]</scope>
    <source>
        <strain evidence="3 4">78-1</strain>
    </source>
</reference>
<feature type="signal peptide" evidence="1">
    <location>
        <begin position="1"/>
        <end position="24"/>
    </location>
</feature>
<accession>A0A073J751</accession>
<evidence type="ECO:0000313" key="4">
    <source>
        <dbReference type="Proteomes" id="UP000027665"/>
    </source>
</evidence>
<dbReference type="STRING" id="2754.EH55_01780"/>
<dbReference type="InterPro" id="IPR013766">
    <property type="entry name" value="Thioredoxin_domain"/>
</dbReference>
<dbReference type="InterPro" id="IPR000866">
    <property type="entry name" value="AhpC/TSA"/>
</dbReference>
<evidence type="ECO:0000259" key="2">
    <source>
        <dbReference type="PROSITE" id="PS51352"/>
    </source>
</evidence>
<protein>
    <recommendedName>
        <fullName evidence="2">Thioredoxin domain-containing protein</fullName>
    </recommendedName>
</protein>
<dbReference type="PANTHER" id="PTHR42852">
    <property type="entry name" value="THIOL:DISULFIDE INTERCHANGE PROTEIN DSBE"/>
    <property type="match status" value="1"/>
</dbReference>
<dbReference type="eggNOG" id="COG0526">
    <property type="taxonomic scope" value="Bacteria"/>
</dbReference>
<comment type="caution">
    <text evidence="3">The sequence shown here is derived from an EMBL/GenBank/DDBJ whole genome shotgun (WGS) entry which is preliminary data.</text>
</comment>
<dbReference type="InterPro" id="IPR017937">
    <property type="entry name" value="Thioredoxin_CS"/>
</dbReference>
<keyword evidence="4" id="KW-1185">Reference proteome</keyword>
<dbReference type="Proteomes" id="UP000027665">
    <property type="component" value="Unassembled WGS sequence"/>
</dbReference>
<dbReference type="EMBL" id="JMKI01000002">
    <property type="protein sequence ID" value="KEJ93527.1"/>
    <property type="molecule type" value="Genomic_DNA"/>
</dbReference>
<evidence type="ECO:0000313" key="3">
    <source>
        <dbReference type="EMBL" id="KEJ93527.1"/>
    </source>
</evidence>
<sequence length="168" mass="18330">MKRKLIALVSMLAAAMLLAAPASALRRGDAAADFMLKGLDGKAFSLSEQRGKVVVLNFWATWCPPCRGEMPEFNELAEELSDRGDAALFAINLTDGRRDTKEKVKEFIVKNGYNSLTVLLDDGARVADHFGVRYIPTTFVLDRGGKISGVIQGAATKENVLKLVKETK</sequence>
<organism evidence="3 4">
    <name type="scientific">Synergistes jonesii</name>
    <dbReference type="NCBI Taxonomy" id="2754"/>
    <lineage>
        <taxon>Bacteria</taxon>
        <taxon>Thermotogati</taxon>
        <taxon>Synergistota</taxon>
        <taxon>Synergistia</taxon>
        <taxon>Synergistales</taxon>
        <taxon>Synergistaceae</taxon>
        <taxon>Synergistes</taxon>
    </lineage>
</organism>
<feature type="domain" description="Thioredoxin" evidence="2">
    <location>
        <begin position="25"/>
        <end position="168"/>
    </location>
</feature>
<gene>
    <name evidence="3" type="ORF">EH55_01780</name>
</gene>
<dbReference type="CDD" id="cd02966">
    <property type="entry name" value="TlpA_like_family"/>
    <property type="match status" value="1"/>
</dbReference>
<dbReference type="InterPro" id="IPR036249">
    <property type="entry name" value="Thioredoxin-like_sf"/>
</dbReference>
<dbReference type="GO" id="GO:0016209">
    <property type="term" value="F:antioxidant activity"/>
    <property type="evidence" value="ECO:0007669"/>
    <property type="project" value="InterPro"/>
</dbReference>
<dbReference type="GO" id="GO:0016491">
    <property type="term" value="F:oxidoreductase activity"/>
    <property type="evidence" value="ECO:0007669"/>
    <property type="project" value="InterPro"/>
</dbReference>
<dbReference type="RefSeq" id="WP_051682499.1">
    <property type="nucleotide sequence ID" value="NZ_JMKI01000002.1"/>
</dbReference>
<dbReference type="Pfam" id="PF00578">
    <property type="entry name" value="AhpC-TSA"/>
    <property type="match status" value="1"/>
</dbReference>
<dbReference type="AlphaFoldDB" id="A0A073J751"/>
<keyword evidence="1" id="KW-0732">Signal</keyword>
<feature type="chain" id="PRO_5001690351" description="Thioredoxin domain-containing protein" evidence="1">
    <location>
        <begin position="25"/>
        <end position="168"/>
    </location>
</feature>
<dbReference type="PROSITE" id="PS00194">
    <property type="entry name" value="THIOREDOXIN_1"/>
    <property type="match status" value="1"/>
</dbReference>
<dbReference type="OrthoDB" id="9809733at2"/>
<dbReference type="SUPFAM" id="SSF52833">
    <property type="entry name" value="Thioredoxin-like"/>
    <property type="match status" value="1"/>
</dbReference>
<dbReference type="PROSITE" id="PS51352">
    <property type="entry name" value="THIOREDOXIN_2"/>
    <property type="match status" value="1"/>
</dbReference>
<evidence type="ECO:0000256" key="1">
    <source>
        <dbReference type="SAM" id="SignalP"/>
    </source>
</evidence>
<proteinExistence type="predicted"/>
<dbReference type="Gene3D" id="3.40.30.10">
    <property type="entry name" value="Glutaredoxin"/>
    <property type="match status" value="1"/>
</dbReference>
<dbReference type="GeneID" id="90982417"/>
<dbReference type="InterPro" id="IPR050553">
    <property type="entry name" value="Thioredoxin_ResA/DsbE_sf"/>
</dbReference>
<dbReference type="PANTHER" id="PTHR42852:SF13">
    <property type="entry name" value="PROTEIN DIPZ"/>
    <property type="match status" value="1"/>
</dbReference>